<proteinExistence type="predicted"/>
<dbReference type="Proteomes" id="UP001054945">
    <property type="component" value="Unassembled WGS sequence"/>
</dbReference>
<name>A0AAV4N9V0_CAEEX</name>
<organism evidence="2 3">
    <name type="scientific">Caerostris extrusa</name>
    <name type="common">Bark spider</name>
    <name type="synonym">Caerostris bankana</name>
    <dbReference type="NCBI Taxonomy" id="172846"/>
    <lineage>
        <taxon>Eukaryota</taxon>
        <taxon>Metazoa</taxon>
        <taxon>Ecdysozoa</taxon>
        <taxon>Arthropoda</taxon>
        <taxon>Chelicerata</taxon>
        <taxon>Arachnida</taxon>
        <taxon>Araneae</taxon>
        <taxon>Araneomorphae</taxon>
        <taxon>Entelegynae</taxon>
        <taxon>Araneoidea</taxon>
        <taxon>Araneidae</taxon>
        <taxon>Caerostris</taxon>
    </lineage>
</organism>
<sequence length="72" mass="7995">MVILAGERGVHGTGRRLWAGSKEGGLRKPLGNPKLAPTCRQKEETQTNHGRNNIAMMMFLRVMFANTIQLGF</sequence>
<gene>
    <name evidence="2" type="ORF">CEXT_537741</name>
</gene>
<comment type="caution">
    <text evidence="2">The sequence shown here is derived from an EMBL/GenBank/DDBJ whole genome shotgun (WGS) entry which is preliminary data.</text>
</comment>
<reference evidence="2 3" key="1">
    <citation type="submission" date="2021-06" db="EMBL/GenBank/DDBJ databases">
        <title>Caerostris extrusa draft genome.</title>
        <authorList>
            <person name="Kono N."/>
            <person name="Arakawa K."/>
        </authorList>
    </citation>
    <scope>NUCLEOTIDE SEQUENCE [LARGE SCALE GENOMIC DNA]</scope>
</reference>
<evidence type="ECO:0000256" key="1">
    <source>
        <dbReference type="SAM" id="MobiDB-lite"/>
    </source>
</evidence>
<dbReference type="EMBL" id="BPLR01020681">
    <property type="protein sequence ID" value="GIX81463.1"/>
    <property type="molecule type" value="Genomic_DNA"/>
</dbReference>
<protein>
    <submittedName>
        <fullName evidence="2">Uncharacterized protein</fullName>
    </submittedName>
</protein>
<evidence type="ECO:0000313" key="2">
    <source>
        <dbReference type="EMBL" id="GIX81463.1"/>
    </source>
</evidence>
<feature type="region of interest" description="Disordered" evidence="1">
    <location>
        <begin position="15"/>
        <end position="50"/>
    </location>
</feature>
<keyword evidence="3" id="KW-1185">Reference proteome</keyword>
<accession>A0AAV4N9V0</accession>
<dbReference type="AlphaFoldDB" id="A0AAV4N9V0"/>
<evidence type="ECO:0000313" key="3">
    <source>
        <dbReference type="Proteomes" id="UP001054945"/>
    </source>
</evidence>